<dbReference type="Pfam" id="PF00994">
    <property type="entry name" value="MoCF_biosynth"/>
    <property type="match status" value="1"/>
</dbReference>
<protein>
    <submittedName>
        <fullName evidence="2">Molybdenum cofactor synthesis domain-containing protein</fullName>
    </submittedName>
</protein>
<reference evidence="3" key="1">
    <citation type="submission" date="2017-08" db="EMBL/GenBank/DDBJ databases">
        <authorList>
            <person name="Varghese N."/>
            <person name="Submissions S."/>
        </authorList>
    </citation>
    <scope>NUCLEOTIDE SEQUENCE [LARGE SCALE GENOMIC DNA]</scope>
    <source>
        <strain evidence="3">KCTC 23107</strain>
    </source>
</reference>
<proteinExistence type="predicted"/>
<dbReference type="PANTHER" id="PTHR13939:SF0">
    <property type="entry name" value="NMN AMIDOHYDROLASE-LIKE PROTEIN YFAY"/>
    <property type="match status" value="1"/>
</dbReference>
<feature type="domain" description="MoaB/Mog" evidence="1">
    <location>
        <begin position="10"/>
        <end position="172"/>
    </location>
</feature>
<dbReference type="InterPro" id="IPR050101">
    <property type="entry name" value="CinA"/>
</dbReference>
<organism evidence="2 3">
    <name type="scientific">Hoeflea halophila</name>
    <dbReference type="NCBI Taxonomy" id="714899"/>
    <lineage>
        <taxon>Bacteria</taxon>
        <taxon>Pseudomonadati</taxon>
        <taxon>Pseudomonadota</taxon>
        <taxon>Alphaproteobacteria</taxon>
        <taxon>Hyphomicrobiales</taxon>
        <taxon>Rhizobiaceae</taxon>
        <taxon>Hoeflea</taxon>
    </lineage>
</organism>
<keyword evidence="3" id="KW-1185">Reference proteome</keyword>
<dbReference type="SMART" id="SM00852">
    <property type="entry name" value="MoCF_biosynth"/>
    <property type="match status" value="1"/>
</dbReference>
<dbReference type="InterPro" id="IPR036425">
    <property type="entry name" value="MoaB/Mog-like_dom_sf"/>
</dbReference>
<dbReference type="EMBL" id="OCPC01000001">
    <property type="protein sequence ID" value="SOE08436.1"/>
    <property type="molecule type" value="Genomic_DNA"/>
</dbReference>
<dbReference type="OrthoDB" id="9801454at2"/>
<dbReference type="CDD" id="cd00885">
    <property type="entry name" value="cinA"/>
    <property type="match status" value="1"/>
</dbReference>
<dbReference type="PANTHER" id="PTHR13939">
    <property type="entry name" value="NICOTINAMIDE-NUCLEOTIDE AMIDOHYDROLASE PNCC"/>
    <property type="match status" value="1"/>
</dbReference>
<dbReference type="Gene3D" id="3.40.980.10">
    <property type="entry name" value="MoaB/Mog-like domain"/>
    <property type="match status" value="1"/>
</dbReference>
<dbReference type="SUPFAM" id="SSF53218">
    <property type="entry name" value="Molybdenum cofactor biosynthesis proteins"/>
    <property type="match status" value="1"/>
</dbReference>
<dbReference type="InterPro" id="IPR001453">
    <property type="entry name" value="MoaB/Mog_dom"/>
</dbReference>
<name>A0A286HLS6_9HYPH</name>
<dbReference type="AlphaFoldDB" id="A0A286HLS6"/>
<gene>
    <name evidence="2" type="ORF">SAMN05877838_0156</name>
</gene>
<accession>A0A286HLS6</accession>
<dbReference type="InterPro" id="IPR056596">
    <property type="entry name" value="FLAD1_M"/>
</dbReference>
<dbReference type="Pfam" id="PF24102">
    <property type="entry name" value="FLAD1_M"/>
    <property type="match status" value="1"/>
</dbReference>
<dbReference type="RefSeq" id="WP_097104052.1">
    <property type="nucleotide sequence ID" value="NZ_OCPC01000001.1"/>
</dbReference>
<evidence type="ECO:0000313" key="2">
    <source>
        <dbReference type="EMBL" id="SOE08436.1"/>
    </source>
</evidence>
<evidence type="ECO:0000313" key="3">
    <source>
        <dbReference type="Proteomes" id="UP000219465"/>
    </source>
</evidence>
<dbReference type="Proteomes" id="UP000219465">
    <property type="component" value="Unassembled WGS sequence"/>
</dbReference>
<evidence type="ECO:0000259" key="1">
    <source>
        <dbReference type="SMART" id="SM00852"/>
    </source>
</evidence>
<sequence>MSESRTVTAAALAIGDELLSGRTRDRNIGHLAELLTAAGIDLEEVRIVPDDQERIVEALNALRARYDYVFTSGGIGPTHDDITADAVAAAFGVACSHDADALALLDAHYAERGMEFTEARRRMARMPVGSRHIDNPVSKAPGFVIGNVHVMAGVPSVFQAMLDNVLPTLNTGVKMHSEKVSCPYGEGDIGDPLSAIAEAHPTVNIGSYPRFSGDRFSTEIVIRGRDQAAIAAARRDVEAMLSSTGSRLAPKAV</sequence>